<evidence type="ECO:0000313" key="4">
    <source>
        <dbReference type="EMBL" id="AGV15350.1"/>
    </source>
</evidence>
<accession>T2BQH2</accession>
<keyword evidence="2" id="KW-1133">Transmembrane helix</keyword>
<feature type="compositionally biased region" description="Low complexity" evidence="1">
    <location>
        <begin position="127"/>
        <end position="146"/>
    </location>
</feature>
<feature type="transmembrane region" description="Helical" evidence="2">
    <location>
        <begin position="103"/>
        <end position="126"/>
    </location>
</feature>
<evidence type="ECO:0000313" key="5">
    <source>
        <dbReference type="Proteomes" id="UP000010091"/>
    </source>
</evidence>
<protein>
    <submittedName>
        <fullName evidence="4">Uncharacterized protein</fullName>
    </submittedName>
</protein>
<feature type="transmembrane region" description="Helical" evidence="2">
    <location>
        <begin position="409"/>
        <end position="427"/>
    </location>
</feature>
<dbReference type="GeneID" id="23884538"/>
<gene>
    <name evidence="4" type="ORF">CNAG_00759</name>
</gene>
<feature type="chain" id="PRO_5004586878" evidence="3">
    <location>
        <begin position="26"/>
        <end position="428"/>
    </location>
</feature>
<dbReference type="RefSeq" id="XP_012046942.1">
    <property type="nucleotide sequence ID" value="XM_012191552.1"/>
</dbReference>
<sequence length="428" mass="45032">MIFAQLRTLLLLLASHLVLTTTTLAHTGHPSHWAPQPTNPADTLWTSTNIVVPIVTREQHIPQPNIVPIQLSRQPQQFLTHTETIDLPTPQPPQGVLPYAQPLSIILIFCAVLGFISTFTTSPFSFQMSSSSSKPPGSSSSSSSSSPPKPSSPQPVPTISANAWMSFFLFCCLVFIILQGPLGLTGGGTLPGVAQWTQWPKLGGGGGGGWWTGWDGLGLGGAPGCVGVVAGMVPWCQPQVQQPPPQPPLVPPLSQVQIQQIVQNPPLPPYYQSPPQRIVSHQPAAGVGAQMGGQGGFATPEGGGGWSWYANGPSSASPGSVRQYTGQYYPPQQRSVQYQRPGLQLQVSTGPQQPGPGGNIQAQVQGQGQPISVVHPSPQQAIPCPPQAVPAPQGVTPNPFGGLANLDNAFYPLLVGAIALLVIFDYMS</sequence>
<evidence type="ECO:0000256" key="3">
    <source>
        <dbReference type="SAM" id="SignalP"/>
    </source>
</evidence>
<keyword evidence="5" id="KW-1185">Reference proteome</keyword>
<dbReference type="Proteomes" id="UP000010091">
    <property type="component" value="Chromosome 1"/>
</dbReference>
<evidence type="ECO:0000256" key="1">
    <source>
        <dbReference type="SAM" id="MobiDB-lite"/>
    </source>
</evidence>
<feature type="signal peptide" evidence="3">
    <location>
        <begin position="1"/>
        <end position="25"/>
    </location>
</feature>
<dbReference type="VEuPathDB" id="FungiDB:CNAG_00759"/>
<organism evidence="4 5">
    <name type="scientific">Cryptococcus neoformans (strain H99 / ATCC 208821 / CBS 10515 / FGSC 9487)</name>
    <name type="common">Cryptococcus neoformans var. grubii serotype A</name>
    <dbReference type="NCBI Taxonomy" id="235443"/>
    <lineage>
        <taxon>Eukaryota</taxon>
        <taxon>Fungi</taxon>
        <taxon>Dikarya</taxon>
        <taxon>Basidiomycota</taxon>
        <taxon>Agaricomycotina</taxon>
        <taxon>Tremellomycetes</taxon>
        <taxon>Tremellales</taxon>
        <taxon>Cryptococcaceae</taxon>
        <taxon>Cryptococcus</taxon>
        <taxon>Cryptococcus neoformans species complex</taxon>
    </lineage>
</organism>
<keyword evidence="2" id="KW-0472">Membrane</keyword>
<keyword evidence="3" id="KW-0732">Signal</keyword>
<name>T2BQH2_CRYN9</name>
<dbReference type="AlphaFoldDB" id="T2BQH2"/>
<keyword evidence="2" id="KW-0812">Transmembrane</keyword>
<feature type="region of interest" description="Disordered" evidence="1">
    <location>
        <begin position="127"/>
        <end position="155"/>
    </location>
</feature>
<dbReference type="EMBL" id="CP003820">
    <property type="protein sequence ID" value="AGV15350.1"/>
    <property type="molecule type" value="Genomic_DNA"/>
</dbReference>
<evidence type="ECO:0000256" key="2">
    <source>
        <dbReference type="SAM" id="Phobius"/>
    </source>
</evidence>
<proteinExistence type="predicted"/>
<reference evidence="4 5" key="1">
    <citation type="journal article" date="2014" name="PLoS Genet.">
        <title>Analysis of the genome and transcriptome of Cryptococcus neoformans var. grubii reveals complex RNA expression and microevolution leading to virulence attenuation.</title>
        <authorList>
            <person name="Janbon G."/>
            <person name="Ormerod K.L."/>
            <person name="Paulet D."/>
            <person name="Byrnes E.J.III."/>
            <person name="Yadav V."/>
            <person name="Chatterjee G."/>
            <person name="Mullapudi N."/>
            <person name="Hon C.C."/>
            <person name="Billmyre R.B."/>
            <person name="Brunel F."/>
            <person name="Bahn Y.S."/>
            <person name="Chen W."/>
            <person name="Chen Y."/>
            <person name="Chow E.W."/>
            <person name="Coppee J.Y."/>
            <person name="Floyd-Averette A."/>
            <person name="Gaillardin C."/>
            <person name="Gerik K.J."/>
            <person name="Goldberg J."/>
            <person name="Gonzalez-Hilarion S."/>
            <person name="Gujja S."/>
            <person name="Hamlin J.L."/>
            <person name="Hsueh Y.P."/>
            <person name="Ianiri G."/>
            <person name="Jones S."/>
            <person name="Kodira C.D."/>
            <person name="Kozubowski L."/>
            <person name="Lam W."/>
            <person name="Marra M."/>
            <person name="Mesner L.D."/>
            <person name="Mieczkowski P.A."/>
            <person name="Moyrand F."/>
            <person name="Nielsen K."/>
            <person name="Proux C."/>
            <person name="Rossignol T."/>
            <person name="Schein J.E."/>
            <person name="Sun S."/>
            <person name="Wollschlaeger C."/>
            <person name="Wood I.A."/>
            <person name="Zeng Q."/>
            <person name="Neuveglise C."/>
            <person name="Newlon C.S."/>
            <person name="Perfect J.R."/>
            <person name="Lodge J.K."/>
            <person name="Idnurm A."/>
            <person name="Stajich J.E."/>
            <person name="Kronstad J.W."/>
            <person name="Sanyal K."/>
            <person name="Heitman J."/>
            <person name="Fraser J.A."/>
            <person name="Cuomo C.A."/>
            <person name="Dietrich F.S."/>
        </authorList>
    </citation>
    <scope>NUCLEOTIDE SEQUENCE [LARGE SCALE GENOMIC DNA]</scope>
    <source>
        <strain evidence="5">H99 / ATCC 208821 / CBS 10515 / FGSC 9487</strain>
    </source>
</reference>